<name>A0A6C0CZU0_9ZZZZ</name>
<sequence>MSCYHLIKIKKSTNPDKKLMAIFEDCHTDRRKTVHFGAAGMSDYTIHKDPERKKRYMTRHKSRENWRDPTSAGALSRWILWNKPGLRASIADYKKRFNL</sequence>
<dbReference type="Pfam" id="PF19058">
    <property type="entry name" value="DUF5754"/>
    <property type="match status" value="1"/>
</dbReference>
<proteinExistence type="predicted"/>
<organism evidence="1">
    <name type="scientific">viral metagenome</name>
    <dbReference type="NCBI Taxonomy" id="1070528"/>
    <lineage>
        <taxon>unclassified sequences</taxon>
        <taxon>metagenomes</taxon>
        <taxon>organismal metagenomes</taxon>
    </lineage>
</organism>
<dbReference type="InterPro" id="IPR043930">
    <property type="entry name" value="DUF5754"/>
</dbReference>
<accession>A0A6C0CZU0</accession>
<dbReference type="AlphaFoldDB" id="A0A6C0CZU0"/>
<protein>
    <submittedName>
        <fullName evidence="1">Uncharacterized protein</fullName>
    </submittedName>
</protein>
<reference evidence="1" key="1">
    <citation type="journal article" date="2020" name="Nature">
        <title>Giant virus diversity and host interactions through global metagenomics.</title>
        <authorList>
            <person name="Schulz F."/>
            <person name="Roux S."/>
            <person name="Paez-Espino D."/>
            <person name="Jungbluth S."/>
            <person name="Walsh D.A."/>
            <person name="Denef V.J."/>
            <person name="McMahon K.D."/>
            <person name="Konstantinidis K.T."/>
            <person name="Eloe-Fadrosh E.A."/>
            <person name="Kyrpides N.C."/>
            <person name="Woyke T."/>
        </authorList>
    </citation>
    <scope>NUCLEOTIDE SEQUENCE</scope>
    <source>
        <strain evidence="1">GVMAG-M-3300023174-102</strain>
    </source>
</reference>
<evidence type="ECO:0000313" key="1">
    <source>
        <dbReference type="EMBL" id="QHT09733.1"/>
    </source>
</evidence>
<dbReference type="EMBL" id="MN739514">
    <property type="protein sequence ID" value="QHT09733.1"/>
    <property type="molecule type" value="Genomic_DNA"/>
</dbReference>